<comment type="caution">
    <text evidence="1">The sequence shown here is derived from an EMBL/GenBank/DDBJ whole genome shotgun (WGS) entry which is preliminary data.</text>
</comment>
<proteinExistence type="predicted"/>
<dbReference type="EMBL" id="VFOL01000001">
    <property type="protein sequence ID" value="TQL36253.1"/>
    <property type="molecule type" value="Genomic_DNA"/>
</dbReference>
<gene>
    <name evidence="1" type="ORF">FB564_1339</name>
</gene>
<sequence length="284" mass="30791">MGDHGVPLCFTTPEDLTRRCHHARSRTVRRCRRHPRCSPPTVSDGERLGLLHALLAAGSPLTRGGSVLGNGSSCSRLPPRTQASSPTLPLRMVAAVDGKPFGVSATATPGMAKPPQPRTVRAITVLTPTESDSLTCSRPSGLFGPCQRGDNLLHRVSTRRAGTTCRSTELGPQRMAHREHVHHIRDIRSVKISTKSAPAPYAPVMATLRNTSFGYHSHQRRGQSGATRRANRRPHDLTIAVTSAYPTGQRGLSGTECGVFRVWPLGMIGVVRWCSGRRRRGSGR</sequence>
<dbReference type="AlphaFoldDB" id="A0A542XKS6"/>
<dbReference type="Proteomes" id="UP000315983">
    <property type="component" value="Unassembled WGS sequence"/>
</dbReference>
<reference evidence="1 2" key="1">
    <citation type="submission" date="2019-06" db="EMBL/GenBank/DDBJ databases">
        <title>Sequencing the genomes of 1000 actinobacteria strains.</title>
        <authorList>
            <person name="Klenk H.-P."/>
        </authorList>
    </citation>
    <scope>NUCLEOTIDE SEQUENCE [LARGE SCALE GENOMIC DNA]</scope>
    <source>
        <strain evidence="1 2">DSM 44819</strain>
    </source>
</reference>
<organism evidence="1 2">
    <name type="scientific">Salinispora arenicola</name>
    <dbReference type="NCBI Taxonomy" id="168697"/>
    <lineage>
        <taxon>Bacteria</taxon>
        <taxon>Bacillati</taxon>
        <taxon>Actinomycetota</taxon>
        <taxon>Actinomycetes</taxon>
        <taxon>Micromonosporales</taxon>
        <taxon>Micromonosporaceae</taxon>
        <taxon>Salinispora</taxon>
    </lineage>
</organism>
<protein>
    <submittedName>
        <fullName evidence="1">Uncharacterized protein</fullName>
    </submittedName>
</protein>
<evidence type="ECO:0000313" key="2">
    <source>
        <dbReference type="Proteomes" id="UP000315983"/>
    </source>
</evidence>
<accession>A0A542XKS6</accession>
<evidence type="ECO:0000313" key="1">
    <source>
        <dbReference type="EMBL" id="TQL36253.1"/>
    </source>
</evidence>
<name>A0A542XKS6_SALAC</name>